<dbReference type="Gene3D" id="3.40.190.290">
    <property type="match status" value="1"/>
</dbReference>
<dbReference type="KEGG" id="ain:Acin_1442"/>
<dbReference type="SUPFAM" id="SSF53850">
    <property type="entry name" value="Periplasmic binding protein-like II"/>
    <property type="match status" value="1"/>
</dbReference>
<evidence type="ECO:0000313" key="7">
    <source>
        <dbReference type="Proteomes" id="UP000007093"/>
    </source>
</evidence>
<keyword evidence="7" id="KW-1185">Reference proteome</keyword>
<dbReference type="Proteomes" id="UP000007093">
    <property type="component" value="Chromosome"/>
</dbReference>
<dbReference type="Pfam" id="PF00126">
    <property type="entry name" value="HTH_1"/>
    <property type="match status" value="1"/>
</dbReference>
<dbReference type="GeneID" id="92878436"/>
<evidence type="ECO:0000259" key="5">
    <source>
        <dbReference type="PROSITE" id="PS50931"/>
    </source>
</evidence>
<dbReference type="InterPro" id="IPR000847">
    <property type="entry name" value="LysR_HTH_N"/>
</dbReference>
<dbReference type="RefSeq" id="WP_014128654.1">
    <property type="nucleotide sequence ID" value="NC_016077.1"/>
</dbReference>
<evidence type="ECO:0000256" key="1">
    <source>
        <dbReference type="ARBA" id="ARBA00009437"/>
    </source>
</evidence>
<dbReference type="PANTHER" id="PTHR30346">
    <property type="entry name" value="TRANSCRIPTIONAL DUAL REGULATOR HCAR-RELATED"/>
    <property type="match status" value="1"/>
</dbReference>
<dbReference type="GO" id="GO:0003677">
    <property type="term" value="F:DNA binding"/>
    <property type="evidence" value="ECO:0007669"/>
    <property type="project" value="UniProtKB-KW"/>
</dbReference>
<evidence type="ECO:0000256" key="2">
    <source>
        <dbReference type="ARBA" id="ARBA00023015"/>
    </source>
</evidence>
<dbReference type="SUPFAM" id="SSF46785">
    <property type="entry name" value="Winged helix' DNA-binding domain"/>
    <property type="match status" value="1"/>
</dbReference>
<feature type="domain" description="HTH lysR-type" evidence="5">
    <location>
        <begin position="1"/>
        <end position="58"/>
    </location>
</feature>
<dbReference type="CDD" id="cd05466">
    <property type="entry name" value="PBP2_LTTR_substrate"/>
    <property type="match status" value="1"/>
</dbReference>
<sequence length="303" mass="34690">MYDPRLETFLCVADNGSFNKAAEVLYISPPAVIKQINGLEKSLGFSLFLRTHRGLFLTAAGASLAEDARYVIQYSKDSIVRARRAMEQGAETIRIGSSPMTPAQVLVDLMPQLQDFDQRIKFQVIPFENTPENAREILSHLGRNIDVVAGIFDETMLRLRRCQGFELKRTPLCCALSLHHPLARKDFLTVEDLHGEALMLIREGWNHYVDELRHDLMDGHPEIKLIDFDFYDTEAFNECDRKNALLMAVPQWEAVHPLLKILPVRWDYTVPYGLLYGHKPSAPVKRFLHALAQITERFTKNEL</sequence>
<organism evidence="6 7">
    <name type="scientific">Acidaminococcus intestini (strain RyC-MR95)</name>
    <dbReference type="NCBI Taxonomy" id="568816"/>
    <lineage>
        <taxon>Bacteria</taxon>
        <taxon>Bacillati</taxon>
        <taxon>Bacillota</taxon>
        <taxon>Negativicutes</taxon>
        <taxon>Acidaminococcales</taxon>
        <taxon>Acidaminococcaceae</taxon>
        <taxon>Acidaminococcus</taxon>
    </lineage>
</organism>
<dbReference type="HOGENOM" id="CLU_039613_13_0_9"/>
<protein>
    <recommendedName>
        <fullName evidence="5">HTH lysR-type domain-containing protein</fullName>
    </recommendedName>
</protein>
<dbReference type="Gene3D" id="1.10.10.10">
    <property type="entry name" value="Winged helix-like DNA-binding domain superfamily/Winged helix DNA-binding domain"/>
    <property type="match status" value="1"/>
</dbReference>
<reference evidence="6 7" key="1">
    <citation type="journal article" date="2011" name="J. Bacteriol.">
        <title>Complete genome sequence of Acidaminococcus intestini RYC-MR95, a Gram-negative bacterium from the phylum Firmicutes.</title>
        <authorList>
            <person name="D'Auria G."/>
            <person name="Galan J.C."/>
            <person name="Rodriguez-Alcayna M."/>
            <person name="Moya A."/>
            <person name="Baquero F."/>
            <person name="Latorre A."/>
        </authorList>
    </citation>
    <scope>NUCLEOTIDE SEQUENCE [LARGE SCALE GENOMIC DNA]</scope>
    <source>
        <strain evidence="6 7">RyC-MR95</strain>
    </source>
</reference>
<dbReference type="Pfam" id="PF03466">
    <property type="entry name" value="LysR_substrate"/>
    <property type="match status" value="1"/>
</dbReference>
<comment type="similarity">
    <text evidence="1">Belongs to the LysR transcriptional regulatory family.</text>
</comment>
<dbReference type="STRING" id="568816.Acin_1442"/>
<dbReference type="PANTHER" id="PTHR30346:SF0">
    <property type="entry name" value="HCA OPERON TRANSCRIPTIONAL ACTIVATOR HCAR"/>
    <property type="match status" value="1"/>
</dbReference>
<accession>G4Q2K8</accession>
<keyword evidence="4" id="KW-0804">Transcription</keyword>
<gene>
    <name evidence="6" type="ordered locus">Acin_1442</name>
</gene>
<dbReference type="GO" id="GO:0003700">
    <property type="term" value="F:DNA-binding transcription factor activity"/>
    <property type="evidence" value="ECO:0007669"/>
    <property type="project" value="InterPro"/>
</dbReference>
<dbReference type="GO" id="GO:0032993">
    <property type="term" value="C:protein-DNA complex"/>
    <property type="evidence" value="ECO:0007669"/>
    <property type="project" value="TreeGrafter"/>
</dbReference>
<dbReference type="PROSITE" id="PS50931">
    <property type="entry name" value="HTH_LYSR"/>
    <property type="match status" value="1"/>
</dbReference>
<keyword evidence="2" id="KW-0805">Transcription regulation</keyword>
<dbReference type="PRINTS" id="PR00039">
    <property type="entry name" value="HTHLYSR"/>
</dbReference>
<dbReference type="InterPro" id="IPR036390">
    <property type="entry name" value="WH_DNA-bd_sf"/>
</dbReference>
<proteinExistence type="inferred from homology"/>
<dbReference type="PATRIC" id="fig|568816.4.peg.1399"/>
<evidence type="ECO:0000313" key="6">
    <source>
        <dbReference type="EMBL" id="AEQ22664.1"/>
    </source>
</evidence>
<dbReference type="InterPro" id="IPR036388">
    <property type="entry name" value="WH-like_DNA-bd_sf"/>
</dbReference>
<dbReference type="eggNOG" id="COG0583">
    <property type="taxonomic scope" value="Bacteria"/>
</dbReference>
<dbReference type="InterPro" id="IPR005119">
    <property type="entry name" value="LysR_subst-bd"/>
</dbReference>
<name>G4Q2K8_ACIIR</name>
<evidence type="ECO:0000256" key="4">
    <source>
        <dbReference type="ARBA" id="ARBA00023163"/>
    </source>
</evidence>
<dbReference type="EMBL" id="CP003058">
    <property type="protein sequence ID" value="AEQ22664.1"/>
    <property type="molecule type" value="Genomic_DNA"/>
</dbReference>
<dbReference type="InParanoid" id="G4Q2K8"/>
<evidence type="ECO:0000256" key="3">
    <source>
        <dbReference type="ARBA" id="ARBA00023125"/>
    </source>
</evidence>
<keyword evidence="3" id="KW-0238">DNA-binding</keyword>
<dbReference type="AlphaFoldDB" id="G4Q2K8"/>